<evidence type="ECO:0000313" key="8">
    <source>
        <dbReference type="EMBL" id="VFQ46217.1"/>
    </source>
</evidence>
<evidence type="ECO:0000256" key="2">
    <source>
        <dbReference type="ARBA" id="ARBA00001946"/>
    </source>
</evidence>
<dbReference type="Gene3D" id="3.90.79.10">
    <property type="entry name" value="Nucleoside Triphosphate Pyrophosphohydrolase"/>
    <property type="match status" value="1"/>
</dbReference>
<evidence type="ECO:0000256" key="6">
    <source>
        <dbReference type="ARBA" id="ARBA00023211"/>
    </source>
</evidence>
<evidence type="ECO:0000256" key="4">
    <source>
        <dbReference type="ARBA" id="ARBA00022801"/>
    </source>
</evidence>
<keyword evidence="6" id="KW-0464">Manganese</keyword>
<dbReference type="Pfam" id="PF00293">
    <property type="entry name" value="NUDIX"/>
    <property type="match status" value="1"/>
</dbReference>
<reference evidence="8 9" key="1">
    <citation type="submission" date="2019-03" db="EMBL/GenBank/DDBJ databases">
        <authorList>
            <person name="Nijsse B."/>
        </authorList>
    </citation>
    <scope>NUCLEOTIDE SEQUENCE [LARGE SCALE GENOMIC DNA]</scope>
    <source>
        <strain evidence="8">Desulfoluna butyratoxydans MSL71</strain>
    </source>
</reference>
<comment type="cofactor">
    <cofactor evidence="2">
        <name>Mg(2+)</name>
        <dbReference type="ChEBI" id="CHEBI:18420"/>
    </cofactor>
</comment>
<protein>
    <submittedName>
        <fullName evidence="8">Nudix hydrolase domain</fullName>
    </submittedName>
</protein>
<name>A0A4U8YRW0_9BACT</name>
<dbReference type="EMBL" id="CAADHO010000008">
    <property type="protein sequence ID" value="VFQ46217.1"/>
    <property type="molecule type" value="Genomic_DNA"/>
</dbReference>
<keyword evidence="3" id="KW-0479">Metal-binding</keyword>
<feature type="domain" description="Nudix hydrolase" evidence="7">
    <location>
        <begin position="27"/>
        <end position="163"/>
    </location>
</feature>
<accession>A0A4U8YRW0</accession>
<dbReference type="GO" id="GO:0046872">
    <property type="term" value="F:metal ion binding"/>
    <property type="evidence" value="ECO:0007669"/>
    <property type="project" value="UniProtKB-KW"/>
</dbReference>
<organism evidence="8 9">
    <name type="scientific">Desulfoluna butyratoxydans</name>
    <dbReference type="NCBI Taxonomy" id="231438"/>
    <lineage>
        <taxon>Bacteria</taxon>
        <taxon>Pseudomonadati</taxon>
        <taxon>Thermodesulfobacteriota</taxon>
        <taxon>Desulfobacteria</taxon>
        <taxon>Desulfobacterales</taxon>
        <taxon>Desulfolunaceae</taxon>
        <taxon>Desulfoluna</taxon>
    </lineage>
</organism>
<gene>
    <name evidence="8" type="ORF">MSL71_38800</name>
</gene>
<dbReference type="SUPFAM" id="SSF55811">
    <property type="entry name" value="Nudix"/>
    <property type="match status" value="1"/>
</dbReference>
<keyword evidence="9" id="KW-1185">Reference proteome</keyword>
<dbReference type="GO" id="GO:0010945">
    <property type="term" value="F:coenzyme A diphosphatase activity"/>
    <property type="evidence" value="ECO:0007669"/>
    <property type="project" value="InterPro"/>
</dbReference>
<dbReference type="InterPro" id="IPR045121">
    <property type="entry name" value="CoAse"/>
</dbReference>
<evidence type="ECO:0000256" key="3">
    <source>
        <dbReference type="ARBA" id="ARBA00022723"/>
    </source>
</evidence>
<evidence type="ECO:0000259" key="7">
    <source>
        <dbReference type="PROSITE" id="PS51462"/>
    </source>
</evidence>
<dbReference type="InterPro" id="IPR015797">
    <property type="entry name" value="NUDIX_hydrolase-like_dom_sf"/>
</dbReference>
<evidence type="ECO:0000256" key="5">
    <source>
        <dbReference type="ARBA" id="ARBA00022842"/>
    </source>
</evidence>
<comment type="cofactor">
    <cofactor evidence="1">
        <name>Mn(2+)</name>
        <dbReference type="ChEBI" id="CHEBI:29035"/>
    </cofactor>
</comment>
<dbReference type="PROSITE" id="PS51462">
    <property type="entry name" value="NUDIX"/>
    <property type="match status" value="1"/>
</dbReference>
<keyword evidence="5" id="KW-0460">Magnesium</keyword>
<dbReference type="Proteomes" id="UP000507962">
    <property type="component" value="Unassembled WGS sequence"/>
</dbReference>
<dbReference type="PANTHER" id="PTHR12992">
    <property type="entry name" value="NUDIX HYDROLASE"/>
    <property type="match status" value="1"/>
</dbReference>
<dbReference type="PANTHER" id="PTHR12992:SF11">
    <property type="entry name" value="MITOCHONDRIAL COENZYME A DIPHOSPHATASE NUDT8"/>
    <property type="match status" value="1"/>
</dbReference>
<dbReference type="AlphaFoldDB" id="A0A4U8YRW0"/>
<dbReference type="CDD" id="cd03426">
    <property type="entry name" value="NUDIX_CoAse_Nudt7"/>
    <property type="match status" value="1"/>
</dbReference>
<proteinExistence type="predicted"/>
<evidence type="ECO:0000313" key="9">
    <source>
        <dbReference type="Proteomes" id="UP000507962"/>
    </source>
</evidence>
<dbReference type="InterPro" id="IPR000086">
    <property type="entry name" value="NUDIX_hydrolase_dom"/>
</dbReference>
<sequence>MKKSMDDVEQLKQAFSGRPGVLGWDRFIHSSVLAPVVTVDGELHLLFQTRTKGIRQGGEISFPGGGFDPGKDEDLKATALRECTEEMGIPPEKVTVIGELDTLITSVGVTVSCYVGVLEDGALEAMAVNEDEVADWFTLPLSFFRETEPLIHHVRLMVEPHYDHPKKGRVTLLPSEALGLPKRYHKPWGGLTREVYLWDTPHGTLWGITAELVLELVRAMAQDAAT</sequence>
<evidence type="ECO:0000256" key="1">
    <source>
        <dbReference type="ARBA" id="ARBA00001936"/>
    </source>
</evidence>
<keyword evidence="4 8" id="KW-0378">Hydrolase</keyword>